<comment type="caution">
    <text evidence="2">The sequence shown here is derived from an EMBL/GenBank/DDBJ whole genome shotgun (WGS) entry which is preliminary data.</text>
</comment>
<sequence length="443" mass="50141">MKRIFGVLLIFMMSILTLPTSVYAETEYAYSLGHNFGKDLWYVEDYEGDFTMNVDYASRVYAKMGYTSYKAYNPTYTYLRGDNPAGDDILGSAVVFINGHACHNNIILGDTIDDEDHKCGVYEGEDFKSYNGYTYAGLEGRDLSKTKLISFVGCDTASRTHNLCSVALSNGATTVIGFDDNIHSRNTGGPYWLQCFHNALYNGSSIQEAVNLASIASPESDLGTDIVIKGDENLVLHYTRSKLSDEHGMLKSQDTIMNSKETDFSIDHDINNLKSIEGELDYNIENEGSINKEYILNSLGKINEDSNLEKYKLTSNEYKKGTGNGLVKITYYIDDIKTSDQTVIIVNNNKLQYASNKLGFDKKEPVNENDIIIMRDKFLEGVDIKEISNKMNDRFVNAKIIEEVNEFYYDYSTDKLYYVIDKIFSYPDSEGMKFIETQKIEVN</sequence>
<accession>A0A9W6DFL7</accession>
<evidence type="ECO:0000256" key="1">
    <source>
        <dbReference type="SAM" id="SignalP"/>
    </source>
</evidence>
<dbReference type="Proteomes" id="UP001144256">
    <property type="component" value="Unassembled WGS sequence"/>
</dbReference>
<evidence type="ECO:0000313" key="2">
    <source>
        <dbReference type="EMBL" id="GKX30720.1"/>
    </source>
</evidence>
<feature type="signal peptide" evidence="1">
    <location>
        <begin position="1"/>
        <end position="24"/>
    </location>
</feature>
<dbReference type="EMBL" id="BRLB01000011">
    <property type="protein sequence ID" value="GKX30720.1"/>
    <property type="molecule type" value="Genomic_DNA"/>
</dbReference>
<protein>
    <submittedName>
        <fullName evidence="2">Uncharacterized protein</fullName>
    </submittedName>
</protein>
<keyword evidence="3" id="KW-1185">Reference proteome</keyword>
<reference evidence="2" key="1">
    <citation type="submission" date="2022-06" db="EMBL/GenBank/DDBJ databases">
        <title>Vallitalea longa sp. nov., an anaerobic bacterium isolated from marine sediment.</title>
        <authorList>
            <person name="Hirano S."/>
            <person name="Terahara T."/>
            <person name="Mori K."/>
            <person name="Hamada M."/>
            <person name="Matsumoto R."/>
            <person name="Kobayashi T."/>
        </authorList>
    </citation>
    <scope>NUCLEOTIDE SEQUENCE</scope>
    <source>
        <strain evidence="2">SH18-1</strain>
    </source>
</reference>
<dbReference type="RefSeq" id="WP_281817160.1">
    <property type="nucleotide sequence ID" value="NZ_BRLB01000011.1"/>
</dbReference>
<keyword evidence="1" id="KW-0732">Signal</keyword>
<evidence type="ECO:0000313" key="3">
    <source>
        <dbReference type="Proteomes" id="UP001144256"/>
    </source>
</evidence>
<proteinExistence type="predicted"/>
<dbReference type="AlphaFoldDB" id="A0A9W6DFL7"/>
<feature type="chain" id="PRO_5040833564" evidence="1">
    <location>
        <begin position="25"/>
        <end position="443"/>
    </location>
</feature>
<gene>
    <name evidence="2" type="ORF">SH1V18_32000</name>
</gene>
<organism evidence="2 3">
    <name type="scientific">Vallitalea longa</name>
    <dbReference type="NCBI Taxonomy" id="2936439"/>
    <lineage>
        <taxon>Bacteria</taxon>
        <taxon>Bacillati</taxon>
        <taxon>Bacillota</taxon>
        <taxon>Clostridia</taxon>
        <taxon>Lachnospirales</taxon>
        <taxon>Vallitaleaceae</taxon>
        <taxon>Vallitalea</taxon>
    </lineage>
</organism>
<name>A0A9W6DFL7_9FIRM</name>